<dbReference type="EMBL" id="QNUE01000009">
    <property type="protein sequence ID" value="REC66320.1"/>
    <property type="molecule type" value="Genomic_DNA"/>
</dbReference>
<evidence type="ECO:0000313" key="2">
    <source>
        <dbReference type="Proteomes" id="UP000256769"/>
    </source>
</evidence>
<dbReference type="Proteomes" id="UP000256769">
    <property type="component" value="Unassembled WGS sequence"/>
</dbReference>
<name>A0A3D9CKT1_9FLAO</name>
<dbReference type="OrthoDB" id="1442157at2"/>
<protein>
    <submittedName>
        <fullName evidence="1">Uncharacterized protein</fullName>
    </submittedName>
</protein>
<comment type="caution">
    <text evidence="1">The sequence shown here is derived from an EMBL/GenBank/DDBJ whole genome shotgun (WGS) entry which is preliminary data.</text>
</comment>
<keyword evidence="2" id="KW-1185">Reference proteome</keyword>
<accession>A0A3D9CKT1</accession>
<sequence length="97" mass="11403">MEEAVNYLKNNPPKIQIFSDGNLEWKPRVRDINQPLINKLSLSIRDVRNNLFHGGKFNGNYKEDESRNYILLKSVIVVLQEWLSLNDTVKENFKNDI</sequence>
<organism evidence="1 2">
    <name type="scientific">Chryseobacterium flavum</name>
    <dbReference type="NCBI Taxonomy" id="415851"/>
    <lineage>
        <taxon>Bacteria</taxon>
        <taxon>Pseudomonadati</taxon>
        <taxon>Bacteroidota</taxon>
        <taxon>Flavobacteriia</taxon>
        <taxon>Flavobacteriales</taxon>
        <taxon>Weeksellaceae</taxon>
        <taxon>Chryseobacterium group</taxon>
        <taxon>Chryseobacterium</taxon>
    </lineage>
</organism>
<gene>
    <name evidence="1" type="ORF">DRF59_12675</name>
</gene>
<evidence type="ECO:0000313" key="1">
    <source>
        <dbReference type="EMBL" id="REC66320.1"/>
    </source>
</evidence>
<proteinExistence type="predicted"/>
<reference evidence="1 2" key="1">
    <citation type="journal article" date="2007" name="Int. J. Syst. Evol. Microbiol.">
        <title>Chryseobacterium flavum sp. nov., isolated from polluted soil.</title>
        <authorList>
            <person name="Zhou Y."/>
            <person name="Dong J."/>
            <person name="Wang X."/>
            <person name="Huang X."/>
            <person name="Zhang K.Y."/>
            <person name="Zhang Y.Q."/>
            <person name="Guo Y.F."/>
            <person name="Lai R."/>
            <person name="Li W.J."/>
        </authorList>
    </citation>
    <scope>NUCLEOTIDE SEQUENCE [LARGE SCALE GENOMIC DNA]</scope>
    <source>
        <strain evidence="1 2">KCTC 12877</strain>
    </source>
</reference>
<dbReference type="RefSeq" id="WP_115960518.1">
    <property type="nucleotide sequence ID" value="NZ_CBCRVL010000025.1"/>
</dbReference>
<dbReference type="AlphaFoldDB" id="A0A3D9CKT1"/>